<dbReference type="AlphaFoldDB" id="A0A2T3KLH2"/>
<organism evidence="1 2">
    <name type="scientific">Photobacterium kishitanii</name>
    <dbReference type="NCBI Taxonomy" id="318456"/>
    <lineage>
        <taxon>Bacteria</taxon>
        <taxon>Pseudomonadati</taxon>
        <taxon>Pseudomonadota</taxon>
        <taxon>Gammaproteobacteria</taxon>
        <taxon>Vibrionales</taxon>
        <taxon>Vibrionaceae</taxon>
        <taxon>Photobacterium</taxon>
    </lineage>
</organism>
<dbReference type="EMBL" id="PYNF01000003">
    <property type="protein sequence ID" value="PSV00552.1"/>
    <property type="molecule type" value="Genomic_DNA"/>
</dbReference>
<sequence length="63" mass="7195">MKNKTPFKVGKTVKFTLGRRQAERATRICNEVEMTPAQIIKSKAKRESEILRKLESTASEQDS</sequence>
<proteinExistence type="predicted"/>
<comment type="caution">
    <text evidence="1">The sequence shown here is derived from an EMBL/GenBank/DDBJ whole genome shotgun (WGS) entry which is preliminary data.</text>
</comment>
<accession>A0A2T3KLH2</accession>
<dbReference type="Proteomes" id="UP000241426">
    <property type="component" value="Unassembled WGS sequence"/>
</dbReference>
<evidence type="ECO:0000313" key="1">
    <source>
        <dbReference type="EMBL" id="PSV00552.1"/>
    </source>
</evidence>
<reference evidence="1 2" key="1">
    <citation type="submission" date="2018-01" db="EMBL/GenBank/DDBJ databases">
        <title>Whole genome sequencing of Histamine producing bacteria.</title>
        <authorList>
            <person name="Butler K."/>
        </authorList>
    </citation>
    <scope>NUCLEOTIDE SEQUENCE [LARGE SCALE GENOMIC DNA]</scope>
    <source>
        <strain evidence="1 2">FS-7.2</strain>
    </source>
</reference>
<name>A0A2T3KLH2_9GAMM</name>
<gene>
    <name evidence="1" type="ORF">C9J27_05300</name>
</gene>
<evidence type="ECO:0000313" key="2">
    <source>
        <dbReference type="Proteomes" id="UP000241426"/>
    </source>
</evidence>
<dbReference type="RefSeq" id="WP_107289182.1">
    <property type="nucleotide sequence ID" value="NZ_PYNF01000003.1"/>
</dbReference>
<protein>
    <submittedName>
        <fullName evidence="1">Uncharacterized protein</fullName>
    </submittedName>
</protein>